<evidence type="ECO:0000313" key="3">
    <source>
        <dbReference type="Proteomes" id="UP000186455"/>
    </source>
</evidence>
<comment type="caution">
    <text evidence="2">The sequence shown here is derived from an EMBL/GenBank/DDBJ whole genome shotgun (WGS) entry which is preliminary data.</text>
</comment>
<dbReference type="STRING" id="1048205.AB852_27380"/>
<accession>A0A1Q4V2C6</accession>
<organism evidence="2 3">
    <name type="scientific">Streptomyces uncialis</name>
    <dbReference type="NCBI Taxonomy" id="1048205"/>
    <lineage>
        <taxon>Bacteria</taxon>
        <taxon>Bacillati</taxon>
        <taxon>Actinomycetota</taxon>
        <taxon>Actinomycetes</taxon>
        <taxon>Kitasatosporales</taxon>
        <taxon>Streptomycetaceae</taxon>
        <taxon>Streptomyces</taxon>
    </lineage>
</organism>
<evidence type="ECO:0000256" key="1">
    <source>
        <dbReference type="SAM" id="MobiDB-lite"/>
    </source>
</evidence>
<proteinExistence type="predicted"/>
<dbReference type="EMBL" id="LFBV01000008">
    <property type="protein sequence ID" value="OKH91966.1"/>
    <property type="molecule type" value="Genomic_DNA"/>
</dbReference>
<evidence type="ECO:0000313" key="2">
    <source>
        <dbReference type="EMBL" id="OKH91966.1"/>
    </source>
</evidence>
<dbReference type="AlphaFoldDB" id="A0A1Q4V2C6"/>
<protein>
    <submittedName>
        <fullName evidence="2">Uncharacterized protein</fullName>
    </submittedName>
</protein>
<gene>
    <name evidence="2" type="ORF">AB852_27380</name>
</gene>
<reference evidence="2 3" key="1">
    <citation type="submission" date="2015-06" db="EMBL/GenBank/DDBJ databases">
        <title>Cloning and characterization of the uncialamcin biosynthetic gene cluster.</title>
        <authorList>
            <person name="Yan X."/>
            <person name="Huang T."/>
            <person name="Ge H."/>
            <person name="Shen B."/>
        </authorList>
    </citation>
    <scope>NUCLEOTIDE SEQUENCE [LARGE SCALE GENOMIC DNA]</scope>
    <source>
        <strain evidence="2 3">DCA2648</strain>
    </source>
</reference>
<name>A0A1Q4V2C6_9ACTN</name>
<keyword evidence="3" id="KW-1185">Reference proteome</keyword>
<feature type="compositionally biased region" description="Basic residues" evidence="1">
    <location>
        <begin position="17"/>
        <end position="28"/>
    </location>
</feature>
<dbReference type="Proteomes" id="UP000186455">
    <property type="component" value="Unassembled WGS sequence"/>
</dbReference>
<sequence>MEPVSRTARRAPEPGRPARRNHRGHRAQGRTDKAGGRHGAMAWDIHEEPVPAAGTHGDTEPSGAADHARATVVGRVLAKLDEQGRYVLVRC</sequence>
<feature type="region of interest" description="Disordered" evidence="1">
    <location>
        <begin position="1"/>
        <end position="41"/>
    </location>
</feature>